<gene>
    <name evidence="1" type="ORF">AVEN_33016_1</name>
</gene>
<dbReference type="Proteomes" id="UP000499080">
    <property type="component" value="Unassembled WGS sequence"/>
</dbReference>
<comment type="caution">
    <text evidence="1">The sequence shown here is derived from an EMBL/GenBank/DDBJ whole genome shotgun (WGS) entry which is preliminary data.</text>
</comment>
<dbReference type="EMBL" id="BGPR01008708">
    <property type="protein sequence ID" value="GBN35521.1"/>
    <property type="molecule type" value="Genomic_DNA"/>
</dbReference>
<keyword evidence="2" id="KW-1185">Reference proteome</keyword>
<protein>
    <submittedName>
        <fullName evidence="1">Uncharacterized protein</fullName>
    </submittedName>
</protein>
<dbReference type="AlphaFoldDB" id="A0A4Y2N8C6"/>
<evidence type="ECO:0000313" key="2">
    <source>
        <dbReference type="Proteomes" id="UP000499080"/>
    </source>
</evidence>
<name>A0A4Y2N8C6_ARAVE</name>
<accession>A0A4Y2N8C6</accession>
<organism evidence="1 2">
    <name type="scientific">Araneus ventricosus</name>
    <name type="common">Orbweaver spider</name>
    <name type="synonym">Epeira ventricosa</name>
    <dbReference type="NCBI Taxonomy" id="182803"/>
    <lineage>
        <taxon>Eukaryota</taxon>
        <taxon>Metazoa</taxon>
        <taxon>Ecdysozoa</taxon>
        <taxon>Arthropoda</taxon>
        <taxon>Chelicerata</taxon>
        <taxon>Arachnida</taxon>
        <taxon>Araneae</taxon>
        <taxon>Araneomorphae</taxon>
        <taxon>Entelegynae</taxon>
        <taxon>Araneoidea</taxon>
        <taxon>Araneidae</taxon>
        <taxon>Araneus</taxon>
    </lineage>
</organism>
<proteinExistence type="predicted"/>
<reference evidence="1 2" key="1">
    <citation type="journal article" date="2019" name="Sci. Rep.">
        <title>Orb-weaving spider Araneus ventricosus genome elucidates the spidroin gene catalogue.</title>
        <authorList>
            <person name="Kono N."/>
            <person name="Nakamura H."/>
            <person name="Ohtoshi R."/>
            <person name="Moran D.A.P."/>
            <person name="Shinohara A."/>
            <person name="Yoshida Y."/>
            <person name="Fujiwara M."/>
            <person name="Mori M."/>
            <person name="Tomita M."/>
            <person name="Arakawa K."/>
        </authorList>
    </citation>
    <scope>NUCLEOTIDE SEQUENCE [LARGE SCALE GENOMIC DNA]</scope>
</reference>
<sequence length="122" mass="14105">MEETESAESRNSTQSTMGYIVCEECGAIVCSDLVEYHMKDVHFSNVLKPLHNNKSNNLSYDPISIHVLDGSCKRDIHEEKLPSKIFYQNKSNYCMQLCIIRSNAETRRENEKLFALLKKKLM</sequence>
<evidence type="ECO:0000313" key="1">
    <source>
        <dbReference type="EMBL" id="GBN35521.1"/>
    </source>
</evidence>